<gene>
    <name evidence="1" type="ORF">ABH943_008512</name>
</gene>
<protein>
    <submittedName>
        <fullName evidence="1">Uncharacterized protein</fullName>
    </submittedName>
</protein>
<reference evidence="1 2" key="1">
    <citation type="submission" date="2024-10" db="EMBL/GenBank/DDBJ databases">
        <authorList>
            <person name="Deangelis K."/>
            <person name="Huntemann M."/>
            <person name="Clum A."/>
            <person name="Wang J."/>
            <person name="Palaniappan K."/>
            <person name="Ritter S."/>
            <person name="Chen I.-M."/>
            <person name="Stamatis D."/>
            <person name="Reddy T."/>
            <person name="O'Malley R."/>
            <person name="Daum C."/>
            <person name="Ng V."/>
            <person name="Ivanova N."/>
            <person name="Kyrpides N."/>
            <person name="Woyke T."/>
        </authorList>
    </citation>
    <scope>NUCLEOTIDE SEQUENCE [LARGE SCALE GENOMIC DNA]</scope>
    <source>
        <strain evidence="1 2">GAS97</strain>
    </source>
</reference>
<evidence type="ECO:0000313" key="1">
    <source>
        <dbReference type="EMBL" id="MFK4448468.1"/>
    </source>
</evidence>
<accession>A0ABW8MXK7</accession>
<dbReference type="EMBL" id="JBIYDN010000052">
    <property type="protein sequence ID" value="MFK4448468.1"/>
    <property type="molecule type" value="Genomic_DNA"/>
</dbReference>
<sequence length="44" mass="5007">MRPGLMTKKVMTKYESEYKNESFGVAKDIEEVVTVRLPAGTESR</sequence>
<dbReference type="Proteomes" id="UP001620514">
    <property type="component" value="Unassembled WGS sequence"/>
</dbReference>
<name>A0ABW8MXK7_9BURK</name>
<comment type="caution">
    <text evidence="1">The sequence shown here is derived from an EMBL/GenBank/DDBJ whole genome shotgun (WGS) entry which is preliminary data.</text>
</comment>
<keyword evidence="2" id="KW-1185">Reference proteome</keyword>
<proteinExistence type="predicted"/>
<evidence type="ECO:0000313" key="2">
    <source>
        <dbReference type="Proteomes" id="UP001620514"/>
    </source>
</evidence>
<organism evidence="1 2">
    <name type="scientific">Caballeronia udeis</name>
    <dbReference type="NCBI Taxonomy" id="1232866"/>
    <lineage>
        <taxon>Bacteria</taxon>
        <taxon>Pseudomonadati</taxon>
        <taxon>Pseudomonadota</taxon>
        <taxon>Betaproteobacteria</taxon>
        <taxon>Burkholderiales</taxon>
        <taxon>Burkholderiaceae</taxon>
        <taxon>Caballeronia</taxon>
    </lineage>
</organism>
<reference evidence="1 2" key="2">
    <citation type="submission" date="2024-11" db="EMBL/GenBank/DDBJ databases">
        <title>Using genomics to understand microbial adaptation to soil warming.</title>
        <authorList>
            <person name="Deangelis K.M. PhD."/>
        </authorList>
    </citation>
    <scope>NUCLEOTIDE SEQUENCE [LARGE SCALE GENOMIC DNA]</scope>
    <source>
        <strain evidence="1 2">GAS97</strain>
    </source>
</reference>